<dbReference type="Proteomes" id="UP000521943">
    <property type="component" value="Unassembled WGS sequence"/>
</dbReference>
<gene>
    <name evidence="2" type="ORF">DFP72DRAFT_583208</name>
</gene>
<evidence type="ECO:0000313" key="3">
    <source>
        <dbReference type="Proteomes" id="UP000521943"/>
    </source>
</evidence>
<dbReference type="Pfam" id="PF13460">
    <property type="entry name" value="NAD_binding_10"/>
    <property type="match status" value="1"/>
</dbReference>
<dbReference type="PANTHER" id="PTHR48079:SF6">
    <property type="entry name" value="NAD(P)-BINDING DOMAIN-CONTAINING PROTEIN-RELATED"/>
    <property type="match status" value="1"/>
</dbReference>
<proteinExistence type="predicted"/>
<accession>A0A8H6HLL6</accession>
<dbReference type="GO" id="GO:0005737">
    <property type="term" value="C:cytoplasm"/>
    <property type="evidence" value="ECO:0007669"/>
    <property type="project" value="TreeGrafter"/>
</dbReference>
<dbReference type="InterPro" id="IPR036291">
    <property type="entry name" value="NAD(P)-bd_dom_sf"/>
</dbReference>
<protein>
    <recommendedName>
        <fullName evidence="1">NAD(P)-binding domain-containing protein</fullName>
    </recommendedName>
</protein>
<keyword evidence="3" id="KW-1185">Reference proteome</keyword>
<dbReference type="AlphaFoldDB" id="A0A8H6HLL6"/>
<organism evidence="2 3">
    <name type="scientific">Ephemerocybe angulata</name>
    <dbReference type="NCBI Taxonomy" id="980116"/>
    <lineage>
        <taxon>Eukaryota</taxon>
        <taxon>Fungi</taxon>
        <taxon>Dikarya</taxon>
        <taxon>Basidiomycota</taxon>
        <taxon>Agaricomycotina</taxon>
        <taxon>Agaricomycetes</taxon>
        <taxon>Agaricomycetidae</taxon>
        <taxon>Agaricales</taxon>
        <taxon>Agaricineae</taxon>
        <taxon>Psathyrellaceae</taxon>
        <taxon>Ephemerocybe</taxon>
    </lineage>
</organism>
<dbReference type="PANTHER" id="PTHR48079">
    <property type="entry name" value="PROTEIN YEEZ"/>
    <property type="match status" value="1"/>
</dbReference>
<dbReference type="InterPro" id="IPR051783">
    <property type="entry name" value="NAD(P)-dependent_oxidoreduct"/>
</dbReference>
<sequence length="282" mass="30243">MSSPFQVNLLLTDATGYIGGEVLSKLLDHPKSWVFRITTIVESEAKAEMLRALDVNAVVGSPSDESVLEKIAAESDIVISTAGADNLGAASAILRGLKKRYEGLEQKVPGVFIHTSSTGVLTDDARGLFASEVVYDDLDVDQIASLPATQPHRKVDLEVLRADAEGFVFTYIVVPSTVYGVASNKLVDLGIQSPVQARLLLRASIERGQGGMIGPGKNIWGHVHTEDLADLYIKLIETIMREANPGHGKDGFYFAENGEYSFYQFGTRVSEGPCGVGEGDGA</sequence>
<dbReference type="GO" id="GO:0004029">
    <property type="term" value="F:aldehyde dehydrogenase (NAD+) activity"/>
    <property type="evidence" value="ECO:0007669"/>
    <property type="project" value="TreeGrafter"/>
</dbReference>
<evidence type="ECO:0000259" key="1">
    <source>
        <dbReference type="Pfam" id="PF13460"/>
    </source>
</evidence>
<evidence type="ECO:0000313" key="2">
    <source>
        <dbReference type="EMBL" id="KAF6748028.1"/>
    </source>
</evidence>
<dbReference type="EMBL" id="JACGCI010000075">
    <property type="protein sequence ID" value="KAF6748028.1"/>
    <property type="molecule type" value="Genomic_DNA"/>
</dbReference>
<dbReference type="OrthoDB" id="10262413at2759"/>
<name>A0A8H6HLL6_9AGAR</name>
<dbReference type="InterPro" id="IPR016040">
    <property type="entry name" value="NAD(P)-bd_dom"/>
</dbReference>
<dbReference type="SUPFAM" id="SSF51735">
    <property type="entry name" value="NAD(P)-binding Rossmann-fold domains"/>
    <property type="match status" value="1"/>
</dbReference>
<dbReference type="Gene3D" id="3.40.50.720">
    <property type="entry name" value="NAD(P)-binding Rossmann-like Domain"/>
    <property type="match status" value="1"/>
</dbReference>
<feature type="domain" description="NAD(P)-binding" evidence="1">
    <location>
        <begin position="14"/>
        <end position="123"/>
    </location>
</feature>
<reference evidence="2 3" key="1">
    <citation type="submission" date="2020-07" db="EMBL/GenBank/DDBJ databases">
        <title>Comparative genomics of pyrophilous fungi reveals a link between fire events and developmental genes.</title>
        <authorList>
            <consortium name="DOE Joint Genome Institute"/>
            <person name="Steindorff A.S."/>
            <person name="Carver A."/>
            <person name="Calhoun S."/>
            <person name="Stillman K."/>
            <person name="Liu H."/>
            <person name="Lipzen A."/>
            <person name="Pangilinan J."/>
            <person name="Labutti K."/>
            <person name="Bruns T.D."/>
            <person name="Grigoriev I.V."/>
        </authorList>
    </citation>
    <scope>NUCLEOTIDE SEQUENCE [LARGE SCALE GENOMIC DNA]</scope>
    <source>
        <strain evidence="2 3">CBS 144469</strain>
    </source>
</reference>
<comment type="caution">
    <text evidence="2">The sequence shown here is derived from an EMBL/GenBank/DDBJ whole genome shotgun (WGS) entry which is preliminary data.</text>
</comment>